<dbReference type="PANTHER" id="PTHR43798:SF31">
    <property type="entry name" value="AB HYDROLASE SUPERFAMILY PROTEIN YCLE"/>
    <property type="match status" value="1"/>
</dbReference>
<dbReference type="SUPFAM" id="SSF53474">
    <property type="entry name" value="alpha/beta-Hydrolases"/>
    <property type="match status" value="1"/>
</dbReference>
<evidence type="ECO:0000256" key="1">
    <source>
        <dbReference type="ARBA" id="ARBA00022801"/>
    </source>
</evidence>
<reference evidence="3 4" key="1">
    <citation type="submission" date="2018-03" db="EMBL/GenBank/DDBJ databases">
        <title>The draft genome of Sphingosinicella sp. GL-C-18.</title>
        <authorList>
            <person name="Liu L."/>
            <person name="Li L."/>
            <person name="Liang L."/>
            <person name="Zhang X."/>
            <person name="Wang T."/>
        </authorList>
    </citation>
    <scope>NUCLEOTIDE SEQUENCE [LARGE SCALE GENOMIC DNA]</scope>
    <source>
        <strain evidence="3 4">GL-C-18</strain>
    </source>
</reference>
<dbReference type="GO" id="GO:0016020">
    <property type="term" value="C:membrane"/>
    <property type="evidence" value="ECO:0007669"/>
    <property type="project" value="TreeGrafter"/>
</dbReference>
<organism evidence="3 4">
    <name type="scientific">Allosphingosinicella deserti</name>
    <dbReference type="NCBI Taxonomy" id="2116704"/>
    <lineage>
        <taxon>Bacteria</taxon>
        <taxon>Pseudomonadati</taxon>
        <taxon>Pseudomonadota</taxon>
        <taxon>Alphaproteobacteria</taxon>
        <taxon>Sphingomonadales</taxon>
        <taxon>Sphingomonadaceae</taxon>
        <taxon>Allosphingosinicella</taxon>
    </lineage>
</organism>
<dbReference type="PANTHER" id="PTHR43798">
    <property type="entry name" value="MONOACYLGLYCEROL LIPASE"/>
    <property type="match status" value="1"/>
</dbReference>
<comment type="caution">
    <text evidence="3">The sequence shown here is derived from an EMBL/GenBank/DDBJ whole genome shotgun (WGS) entry which is preliminary data.</text>
</comment>
<evidence type="ECO:0000259" key="2">
    <source>
        <dbReference type="Pfam" id="PF12697"/>
    </source>
</evidence>
<keyword evidence="4" id="KW-1185">Reference proteome</keyword>
<accession>A0A2P7QLV7</accession>
<feature type="domain" description="AB hydrolase-1" evidence="2">
    <location>
        <begin position="39"/>
        <end position="273"/>
    </location>
</feature>
<dbReference type="Gene3D" id="3.40.50.1820">
    <property type="entry name" value="alpha/beta hydrolase"/>
    <property type="match status" value="1"/>
</dbReference>
<dbReference type="GO" id="GO:0016787">
    <property type="term" value="F:hydrolase activity"/>
    <property type="evidence" value="ECO:0007669"/>
    <property type="project" value="UniProtKB-KW"/>
</dbReference>
<proteinExistence type="predicted"/>
<dbReference type="InterPro" id="IPR000073">
    <property type="entry name" value="AB_hydrolase_1"/>
</dbReference>
<dbReference type="AlphaFoldDB" id="A0A2P7QLV7"/>
<dbReference type="Proteomes" id="UP000241167">
    <property type="component" value="Unassembled WGS sequence"/>
</dbReference>
<evidence type="ECO:0000313" key="4">
    <source>
        <dbReference type="Proteomes" id="UP000241167"/>
    </source>
</evidence>
<protein>
    <recommendedName>
        <fullName evidence="2">AB hydrolase-1 domain-containing protein</fullName>
    </recommendedName>
</protein>
<dbReference type="EMBL" id="PXYI01000005">
    <property type="protein sequence ID" value="PSJ38958.1"/>
    <property type="molecule type" value="Genomic_DNA"/>
</dbReference>
<name>A0A2P7QLV7_9SPHN</name>
<dbReference type="InterPro" id="IPR050266">
    <property type="entry name" value="AB_hydrolase_sf"/>
</dbReference>
<evidence type="ECO:0000313" key="3">
    <source>
        <dbReference type="EMBL" id="PSJ38958.1"/>
    </source>
</evidence>
<sequence>MQSFPEPPDERTGEVCLPEFTASDGVSIAYDDEGDGRPILLLHGLMANSAFFEPQRALADQFRLIRIDLRGHGRSGSGGSLPTISRLAKDVAQLAGRLDLQEAIGVGWSLGASVLWHLLAEPSSHRFDAAVIVDMTPRVRNDADWTLGLSPELCAARSRAMRDDFPAFAAAAGSAIFAQGPAPHPLAAWASGAFARSDPDAVAAIWASLIEEDYRAILPTIRQPTLIAHGAGSHLYGADTADHLAGALSNARSIAFTQSGHSPHLEEPELFNDSLRAFAAELPPVRRHRATA</sequence>
<gene>
    <name evidence="3" type="ORF">C7I55_16745</name>
</gene>
<dbReference type="Pfam" id="PF12697">
    <property type="entry name" value="Abhydrolase_6"/>
    <property type="match status" value="1"/>
</dbReference>
<keyword evidence="1" id="KW-0378">Hydrolase</keyword>
<dbReference type="InterPro" id="IPR029058">
    <property type="entry name" value="AB_hydrolase_fold"/>
</dbReference>